<feature type="compositionally biased region" description="Basic and acidic residues" evidence="3">
    <location>
        <begin position="69"/>
        <end position="80"/>
    </location>
</feature>
<feature type="region of interest" description="Disordered" evidence="3">
    <location>
        <begin position="1"/>
        <end position="95"/>
    </location>
</feature>
<evidence type="ECO:0000256" key="1">
    <source>
        <dbReference type="ARBA" id="ARBA00004141"/>
    </source>
</evidence>
<feature type="transmembrane region" description="Helical" evidence="4">
    <location>
        <begin position="109"/>
        <end position="130"/>
    </location>
</feature>
<dbReference type="Proteomes" id="UP000664132">
    <property type="component" value="Unassembled WGS sequence"/>
</dbReference>
<feature type="transmembrane region" description="Helical" evidence="4">
    <location>
        <begin position="468"/>
        <end position="489"/>
    </location>
</feature>
<feature type="transmembrane region" description="Helical" evidence="4">
    <location>
        <begin position="201"/>
        <end position="220"/>
    </location>
</feature>
<feature type="transmembrane region" description="Helical" evidence="4">
    <location>
        <begin position="273"/>
        <end position="292"/>
    </location>
</feature>
<keyword evidence="7" id="KW-1185">Reference proteome</keyword>
<dbReference type="SUPFAM" id="SSF103473">
    <property type="entry name" value="MFS general substrate transporter"/>
    <property type="match status" value="1"/>
</dbReference>
<evidence type="ECO:0000256" key="2">
    <source>
        <dbReference type="ARBA" id="ARBA00006727"/>
    </source>
</evidence>
<evidence type="ECO:0000313" key="6">
    <source>
        <dbReference type="EMBL" id="KAG4411508.1"/>
    </source>
</evidence>
<feature type="compositionally biased region" description="Polar residues" evidence="3">
    <location>
        <begin position="83"/>
        <end position="95"/>
    </location>
</feature>
<dbReference type="InterPro" id="IPR036259">
    <property type="entry name" value="MFS_trans_sf"/>
</dbReference>
<feature type="transmembrane region" description="Helical" evidence="4">
    <location>
        <begin position="241"/>
        <end position="261"/>
    </location>
</feature>
<feature type="transmembrane region" description="Helical" evidence="4">
    <location>
        <begin position="346"/>
        <end position="366"/>
    </location>
</feature>
<dbReference type="InterPro" id="IPR020846">
    <property type="entry name" value="MFS_dom"/>
</dbReference>
<evidence type="ECO:0000313" key="7">
    <source>
        <dbReference type="Proteomes" id="UP000664132"/>
    </source>
</evidence>
<dbReference type="Gene3D" id="1.20.1250.20">
    <property type="entry name" value="MFS general substrate transporter like domains"/>
    <property type="match status" value="1"/>
</dbReference>
<dbReference type="GO" id="GO:0016020">
    <property type="term" value="C:membrane"/>
    <property type="evidence" value="ECO:0007669"/>
    <property type="project" value="UniProtKB-SubCell"/>
</dbReference>
<dbReference type="EMBL" id="JAFJYH010000467">
    <property type="protein sequence ID" value="KAG4411508.1"/>
    <property type="molecule type" value="Genomic_DNA"/>
</dbReference>
<gene>
    <name evidence="6" type="ORF">IFR04_015353</name>
</gene>
<feature type="compositionally biased region" description="Polar residues" evidence="3">
    <location>
        <begin position="1"/>
        <end position="16"/>
    </location>
</feature>
<evidence type="ECO:0000256" key="4">
    <source>
        <dbReference type="SAM" id="Phobius"/>
    </source>
</evidence>
<dbReference type="OrthoDB" id="410267at2759"/>
<comment type="similarity">
    <text evidence="2">Belongs to the major facilitator superfamily. Monocarboxylate porter (TC 2.A.1.13) family.</text>
</comment>
<dbReference type="InterPro" id="IPR050327">
    <property type="entry name" value="Proton-linked_MCT"/>
</dbReference>
<keyword evidence="4" id="KW-1133">Transmembrane helix</keyword>
<dbReference type="PROSITE" id="PS50850">
    <property type="entry name" value="MFS"/>
    <property type="match status" value="1"/>
</dbReference>
<keyword evidence="4" id="KW-0472">Membrane</keyword>
<evidence type="ECO:0000256" key="3">
    <source>
        <dbReference type="SAM" id="MobiDB-lite"/>
    </source>
</evidence>
<protein>
    <recommendedName>
        <fullName evidence="5">Major facilitator superfamily (MFS) profile domain-containing protein</fullName>
    </recommendedName>
</protein>
<dbReference type="InterPro" id="IPR011701">
    <property type="entry name" value="MFS"/>
</dbReference>
<feature type="transmembrane region" description="Helical" evidence="4">
    <location>
        <begin position="378"/>
        <end position="397"/>
    </location>
</feature>
<feature type="transmembrane region" description="Helical" evidence="4">
    <location>
        <begin position="312"/>
        <end position="334"/>
    </location>
</feature>
<reference evidence="6" key="1">
    <citation type="submission" date="2021-02" db="EMBL/GenBank/DDBJ databases">
        <title>Genome sequence Cadophora malorum strain M34.</title>
        <authorList>
            <person name="Stefanovic E."/>
            <person name="Vu D."/>
            <person name="Scully C."/>
            <person name="Dijksterhuis J."/>
            <person name="Roader J."/>
            <person name="Houbraken J."/>
        </authorList>
    </citation>
    <scope>NUCLEOTIDE SEQUENCE</scope>
    <source>
        <strain evidence="6">M34</strain>
    </source>
</reference>
<proteinExistence type="inferred from homology"/>
<feature type="transmembrane region" description="Helical" evidence="4">
    <location>
        <begin position="438"/>
        <end position="456"/>
    </location>
</feature>
<feature type="transmembrane region" description="Helical" evidence="4">
    <location>
        <begin position="176"/>
        <end position="195"/>
    </location>
</feature>
<comment type="subcellular location">
    <subcellularLocation>
        <location evidence="1">Membrane</location>
        <topology evidence="1">Multi-pass membrane protein</topology>
    </subcellularLocation>
</comment>
<dbReference type="AlphaFoldDB" id="A0A8H7W413"/>
<feature type="compositionally biased region" description="Polar residues" evidence="3">
    <location>
        <begin position="30"/>
        <end position="39"/>
    </location>
</feature>
<dbReference type="PANTHER" id="PTHR11360">
    <property type="entry name" value="MONOCARBOXYLATE TRANSPORTER"/>
    <property type="match status" value="1"/>
</dbReference>
<dbReference type="PANTHER" id="PTHR11360:SF177">
    <property type="entry name" value="RIBOFLAVIN TRANSPORTER MCH5"/>
    <property type="match status" value="1"/>
</dbReference>
<feature type="domain" description="Major facilitator superfamily (MFS) profile" evidence="5">
    <location>
        <begin position="108"/>
        <end position="493"/>
    </location>
</feature>
<dbReference type="Pfam" id="PF07690">
    <property type="entry name" value="MFS_1"/>
    <property type="match status" value="1"/>
</dbReference>
<feature type="transmembrane region" description="Helical" evidence="4">
    <location>
        <begin position="150"/>
        <end position="169"/>
    </location>
</feature>
<sequence length="503" mass="54638">MQSKTWEAGPQSTSDTTIDRLTAGNKQPEPKTTQVQPALSTVKVINDENTSQRDLAVCDTDSSPSNAQEQRDEKTWDKPARLTPSQDADGSVSSAESAEHIYPEGGLRAWLVVFGSWCGMFASLGIANTLASFEAYLSRNQLKSHSPGQIGWIFSIYAFLSFFGGIYIGPLFDVYGPFWLVVPGSVLVVLDMFLLGICTEYWHFIIVFGVLGGLGTALLFTPSIAAVSHFFNRRRGNATGIAAGGAAFGGVLFPLVLQSLIPKIGFAWSTRVLGFIMLFLSIIAILLIKSNISPTHKATSPHPDIKILRQPAFLMTVIGCFLIEWALFVPLTYITSYAIEAGHTEAFSYQILPILCAGSIFGRWLPGLYSDKIGRFNCSLLMIVLTIICVFGIWLPFGSNKAGLVVFAVVFGFATGSNISLTPVCVGQLCETKDYGRYYATCYTIVSFGCLTGVPIAGEILERCGGEYWGLILFTGICYVGAFVALYLARGLAAGAWGFWVKY</sequence>
<evidence type="ECO:0000259" key="5">
    <source>
        <dbReference type="PROSITE" id="PS50850"/>
    </source>
</evidence>
<comment type="caution">
    <text evidence="6">The sequence shown here is derived from an EMBL/GenBank/DDBJ whole genome shotgun (WGS) entry which is preliminary data.</text>
</comment>
<feature type="transmembrane region" description="Helical" evidence="4">
    <location>
        <begin position="403"/>
        <end position="426"/>
    </location>
</feature>
<dbReference type="GO" id="GO:0022857">
    <property type="term" value="F:transmembrane transporter activity"/>
    <property type="evidence" value="ECO:0007669"/>
    <property type="project" value="InterPro"/>
</dbReference>
<name>A0A8H7W413_9HELO</name>
<organism evidence="6 7">
    <name type="scientific">Cadophora malorum</name>
    <dbReference type="NCBI Taxonomy" id="108018"/>
    <lineage>
        <taxon>Eukaryota</taxon>
        <taxon>Fungi</taxon>
        <taxon>Dikarya</taxon>
        <taxon>Ascomycota</taxon>
        <taxon>Pezizomycotina</taxon>
        <taxon>Leotiomycetes</taxon>
        <taxon>Helotiales</taxon>
        <taxon>Ploettnerulaceae</taxon>
        <taxon>Cadophora</taxon>
    </lineage>
</organism>
<accession>A0A8H7W413</accession>
<dbReference type="CDD" id="cd17352">
    <property type="entry name" value="MFS_MCT_SLC16"/>
    <property type="match status" value="1"/>
</dbReference>
<keyword evidence="4" id="KW-0812">Transmembrane</keyword>